<accession>A0A1A9KFQ9</accession>
<dbReference type="RefSeq" id="WP_064583937.1">
    <property type="nucleotide sequence ID" value="NZ_CP015878.1"/>
</dbReference>
<dbReference type="GO" id="GO:0003677">
    <property type="term" value="F:DNA binding"/>
    <property type="evidence" value="ECO:0007669"/>
    <property type="project" value="UniProtKB-KW"/>
</dbReference>
<evidence type="ECO:0000313" key="2">
    <source>
        <dbReference type="Proteomes" id="UP000077748"/>
    </source>
</evidence>
<evidence type="ECO:0000313" key="1">
    <source>
        <dbReference type="EMBL" id="ANI16646.1"/>
    </source>
</evidence>
<dbReference type="AlphaFoldDB" id="A0A1A9KFQ9"/>
<proteinExistence type="predicted"/>
<dbReference type="Gene3D" id="1.10.1660.60">
    <property type="entry name" value="Putative excisionased domain DUF1233"/>
    <property type="match status" value="1"/>
</dbReference>
<protein>
    <submittedName>
        <fullName evidence="1">DNA-binding protein</fullName>
    </submittedName>
</protein>
<dbReference type="Pfam" id="PF06806">
    <property type="entry name" value="DUF1233"/>
    <property type="match status" value="1"/>
</dbReference>
<keyword evidence="1" id="KW-0238">DNA-binding</keyword>
<name>A0A1A9KFQ9_9PSED</name>
<dbReference type="InterPro" id="IPR009634">
    <property type="entry name" value="Put_exci"/>
</dbReference>
<dbReference type="EMBL" id="CP015878">
    <property type="protein sequence ID" value="ANI16646.1"/>
    <property type="molecule type" value="Genomic_DNA"/>
</dbReference>
<dbReference type="Proteomes" id="UP000077748">
    <property type="component" value="Chromosome"/>
</dbReference>
<reference evidence="1 2" key="1">
    <citation type="submission" date="2016-05" db="EMBL/GenBank/DDBJ databases">
        <title>Genome Sequence of Pseudomonas citronellolis Strain SJTE-3, an Estrogens and Persistent Organic Pollutants degradation strain.</title>
        <authorList>
            <person name="Liang R."/>
        </authorList>
    </citation>
    <scope>NUCLEOTIDE SEQUENCE [LARGE SCALE GENOMIC DNA]</scope>
    <source>
        <strain evidence="1 2">SJTE-3</strain>
    </source>
</reference>
<gene>
    <name evidence="1" type="ORF">A9C11_22930</name>
</gene>
<sequence length="71" mass="8170">MGATEKITYHVAPGKWVQQELLPSLWGISTEAAKKYRLSGVWLEDKHWKKDPANRVIYCVAAIDNWLETDL</sequence>
<organism evidence="1 2">
    <name type="scientific">Pseudomonas citronellolis</name>
    <dbReference type="NCBI Taxonomy" id="53408"/>
    <lineage>
        <taxon>Bacteria</taxon>
        <taxon>Pseudomonadati</taxon>
        <taxon>Pseudomonadota</taxon>
        <taxon>Gammaproteobacteria</taxon>
        <taxon>Pseudomonadales</taxon>
        <taxon>Pseudomonadaceae</taxon>
        <taxon>Pseudomonas</taxon>
    </lineage>
</organism>
<dbReference type="InterPro" id="IPR038146">
    <property type="entry name" value="933W_put_Xis_sf"/>
</dbReference>